<comment type="caution">
    <text evidence="4">The sequence shown here is derived from an EMBL/GenBank/DDBJ whole genome shotgun (WGS) entry which is preliminary data.</text>
</comment>
<dbReference type="Pfam" id="PF25967">
    <property type="entry name" value="RND-MFP_C"/>
    <property type="match status" value="1"/>
</dbReference>
<dbReference type="GO" id="GO:0015562">
    <property type="term" value="F:efflux transmembrane transporter activity"/>
    <property type="evidence" value="ECO:0007669"/>
    <property type="project" value="TreeGrafter"/>
</dbReference>
<dbReference type="SUPFAM" id="SSF111369">
    <property type="entry name" value="HlyD-like secretion proteins"/>
    <property type="match status" value="1"/>
</dbReference>
<dbReference type="EMBL" id="AUZI01000012">
    <property type="protein sequence ID" value="KID49329.1"/>
    <property type="molecule type" value="Genomic_DNA"/>
</dbReference>
<gene>
    <name evidence="4" type="ORF">C095_04045</name>
</gene>
<dbReference type="OrthoDB" id="9810430at2"/>
<dbReference type="InterPro" id="IPR058647">
    <property type="entry name" value="BSH_CzcB-like"/>
</dbReference>
<dbReference type="Proteomes" id="UP000031184">
    <property type="component" value="Unassembled WGS sequence"/>
</dbReference>
<dbReference type="InterPro" id="IPR006143">
    <property type="entry name" value="RND_pump_MFP"/>
</dbReference>
<dbReference type="Gene3D" id="2.40.420.20">
    <property type="match status" value="1"/>
</dbReference>
<dbReference type="NCBIfam" id="TIGR01730">
    <property type="entry name" value="RND_mfp"/>
    <property type="match status" value="1"/>
</dbReference>
<dbReference type="AlphaFoldDB" id="A0A017H7B5"/>
<reference evidence="4 5" key="1">
    <citation type="submission" date="2013-08" db="EMBL/GenBank/DDBJ databases">
        <title>An opportunistic ruminal bacterium that causes liver abscesses in cattle.</title>
        <authorList>
            <person name="Benahmed F.H."/>
            <person name="Rasmussen M."/>
            <person name="Harbottle H."/>
            <person name="Soppet D."/>
            <person name="Nagaraja T.G."/>
            <person name="Davidson M."/>
        </authorList>
    </citation>
    <scope>NUCLEOTIDE SEQUENCE [LARGE SCALE GENOMIC DNA]</scope>
    <source>
        <strain evidence="4 5">B35</strain>
    </source>
</reference>
<dbReference type="GO" id="GO:1990281">
    <property type="term" value="C:efflux pump complex"/>
    <property type="evidence" value="ECO:0007669"/>
    <property type="project" value="TreeGrafter"/>
</dbReference>
<comment type="similarity">
    <text evidence="1">Belongs to the membrane fusion protein (MFP) (TC 8.A.1) family.</text>
</comment>
<dbReference type="PATRIC" id="fig|1226633.4.peg.813"/>
<accession>A0A017H7B5</accession>
<protein>
    <submittedName>
        <fullName evidence="4">RND transporter</fullName>
    </submittedName>
</protein>
<dbReference type="RefSeq" id="WP_039121551.1">
    <property type="nucleotide sequence ID" value="NZ_AOJP01000001.1"/>
</dbReference>
<dbReference type="InterPro" id="IPR058627">
    <property type="entry name" value="MdtA-like_C"/>
</dbReference>
<evidence type="ECO:0000259" key="3">
    <source>
        <dbReference type="Pfam" id="PF25973"/>
    </source>
</evidence>
<proteinExistence type="inferred from homology"/>
<dbReference type="PANTHER" id="PTHR30469">
    <property type="entry name" value="MULTIDRUG RESISTANCE PROTEIN MDTA"/>
    <property type="match status" value="1"/>
</dbReference>
<sequence>MTKKWISIFLISSFCFLSCGKKAEEERIRPVKIQEIGKESSEEIILEYPASIQAKQETVLSFQVAGKVENIFVNVGDFVKKGQILAKLEEQDYNLNMEANRQKFEASRAVAENARLQFERVKTLYQNNAIAKKEYDTVLSQYKSAIAAEKANQAAFSHSQNEFHYGVLRASYDGFVSKKMGEVGSVIAAGTPIFVLSSEEVSEVAIQVGSKDLEKIKLGKEFHFILDDDKTKHYPLHLKSVSSTPDMTKISYPVLLELTKQEEKNLYVGMSGTVRVVLPKEDMGEIRLPISAIFEENGSFVYLYGANNRAEKREVSLGELRGNGEIQILSGLKQGEKVIVAGVATIHEGQAIKPIPPKTDTNVGNLL</sequence>
<evidence type="ECO:0000256" key="1">
    <source>
        <dbReference type="ARBA" id="ARBA00009477"/>
    </source>
</evidence>
<evidence type="ECO:0000259" key="2">
    <source>
        <dbReference type="Pfam" id="PF25967"/>
    </source>
</evidence>
<evidence type="ECO:0000313" key="4">
    <source>
        <dbReference type="EMBL" id="KID49329.1"/>
    </source>
</evidence>
<organism evidence="4 5">
    <name type="scientific">Fusobacterium necrophorum subsp. funduliforme B35</name>
    <dbReference type="NCBI Taxonomy" id="1226633"/>
    <lineage>
        <taxon>Bacteria</taxon>
        <taxon>Fusobacteriati</taxon>
        <taxon>Fusobacteriota</taxon>
        <taxon>Fusobacteriia</taxon>
        <taxon>Fusobacteriales</taxon>
        <taxon>Fusobacteriaceae</taxon>
        <taxon>Fusobacterium</taxon>
    </lineage>
</organism>
<dbReference type="Gene3D" id="2.40.50.100">
    <property type="match status" value="1"/>
</dbReference>
<feature type="domain" description="CzcB-like barrel-sandwich hybrid" evidence="3">
    <location>
        <begin position="61"/>
        <end position="197"/>
    </location>
</feature>
<dbReference type="Gene3D" id="1.10.287.470">
    <property type="entry name" value="Helix hairpin bin"/>
    <property type="match status" value="1"/>
</dbReference>
<name>A0A017H7B5_9FUSO</name>
<evidence type="ECO:0000313" key="5">
    <source>
        <dbReference type="Proteomes" id="UP000031184"/>
    </source>
</evidence>
<dbReference type="Gene3D" id="2.40.30.170">
    <property type="match status" value="1"/>
</dbReference>
<dbReference type="PANTHER" id="PTHR30469:SF20">
    <property type="entry name" value="EFFLUX RND TRANSPORTER PERIPLASMIC ADAPTOR SUBUNIT"/>
    <property type="match status" value="1"/>
</dbReference>
<feature type="domain" description="Multidrug resistance protein MdtA-like C-terminal permuted SH3" evidence="2">
    <location>
        <begin position="297"/>
        <end position="343"/>
    </location>
</feature>
<dbReference type="Pfam" id="PF25973">
    <property type="entry name" value="BSH_CzcB"/>
    <property type="match status" value="1"/>
</dbReference>